<organism evidence="1 2">
    <name type="scientific">Araneus ventricosus</name>
    <name type="common">Orbweaver spider</name>
    <name type="synonym">Epeira ventricosa</name>
    <dbReference type="NCBI Taxonomy" id="182803"/>
    <lineage>
        <taxon>Eukaryota</taxon>
        <taxon>Metazoa</taxon>
        <taxon>Ecdysozoa</taxon>
        <taxon>Arthropoda</taxon>
        <taxon>Chelicerata</taxon>
        <taxon>Arachnida</taxon>
        <taxon>Araneae</taxon>
        <taxon>Araneomorphae</taxon>
        <taxon>Entelegynae</taxon>
        <taxon>Araneoidea</taxon>
        <taxon>Araneidae</taxon>
        <taxon>Araneus</taxon>
    </lineage>
</organism>
<evidence type="ECO:0000313" key="2">
    <source>
        <dbReference type="Proteomes" id="UP000499080"/>
    </source>
</evidence>
<name>A0A4Y2PBC7_ARAVE</name>
<dbReference type="OrthoDB" id="10037266at2759"/>
<proteinExistence type="predicted"/>
<gene>
    <name evidence="1" type="ORF">AVEN_91346_1</name>
</gene>
<dbReference type="Proteomes" id="UP000499080">
    <property type="component" value="Unassembled WGS sequence"/>
</dbReference>
<protein>
    <submittedName>
        <fullName evidence="1">Uncharacterized protein</fullName>
    </submittedName>
</protein>
<dbReference type="AlphaFoldDB" id="A0A4Y2PBC7"/>
<dbReference type="EMBL" id="BGPR01010859">
    <property type="protein sequence ID" value="GBN48382.1"/>
    <property type="molecule type" value="Genomic_DNA"/>
</dbReference>
<reference evidence="1 2" key="1">
    <citation type="journal article" date="2019" name="Sci. Rep.">
        <title>Orb-weaving spider Araneus ventricosus genome elucidates the spidroin gene catalogue.</title>
        <authorList>
            <person name="Kono N."/>
            <person name="Nakamura H."/>
            <person name="Ohtoshi R."/>
            <person name="Moran D.A.P."/>
            <person name="Shinohara A."/>
            <person name="Yoshida Y."/>
            <person name="Fujiwara M."/>
            <person name="Mori M."/>
            <person name="Tomita M."/>
            <person name="Arakawa K."/>
        </authorList>
    </citation>
    <scope>NUCLEOTIDE SEQUENCE [LARGE SCALE GENOMIC DNA]</scope>
</reference>
<sequence>MSEESKLIATSPMYQQLRSPSIFRGDGGEDPIKLLKEYDRVAKFNKWGNMMCLANGYFFLDGTAKQWYVNHEDILNSWKAFKTGISGLFGDRQKYSRKPE</sequence>
<keyword evidence="2" id="KW-1185">Reference proteome</keyword>
<comment type="caution">
    <text evidence="1">The sequence shown here is derived from an EMBL/GenBank/DDBJ whole genome shotgun (WGS) entry which is preliminary data.</text>
</comment>
<accession>A0A4Y2PBC7</accession>
<evidence type="ECO:0000313" key="1">
    <source>
        <dbReference type="EMBL" id="GBN48382.1"/>
    </source>
</evidence>